<dbReference type="Proteomes" id="UP001216595">
    <property type="component" value="Unassembled WGS sequence"/>
</dbReference>
<name>A0ABT5IC21_9CAUL</name>
<gene>
    <name evidence="1" type="ORF">PQU94_03700</name>
</gene>
<keyword evidence="2" id="KW-1185">Reference proteome</keyword>
<evidence type="ECO:0000313" key="2">
    <source>
        <dbReference type="Proteomes" id="UP001216595"/>
    </source>
</evidence>
<comment type="caution">
    <text evidence="1">The sequence shown here is derived from an EMBL/GenBank/DDBJ whole genome shotgun (WGS) entry which is preliminary data.</text>
</comment>
<organism evidence="1 2">
    <name type="scientific">Asticcacaulis currens</name>
    <dbReference type="NCBI Taxonomy" id="2984210"/>
    <lineage>
        <taxon>Bacteria</taxon>
        <taxon>Pseudomonadati</taxon>
        <taxon>Pseudomonadota</taxon>
        <taxon>Alphaproteobacteria</taxon>
        <taxon>Caulobacterales</taxon>
        <taxon>Caulobacteraceae</taxon>
        <taxon>Asticcacaulis</taxon>
    </lineage>
</organism>
<dbReference type="RefSeq" id="WP_272740153.1">
    <property type="nucleotide sequence ID" value="NZ_JAQQKW010000002.1"/>
</dbReference>
<dbReference type="EMBL" id="JAQQKW010000002">
    <property type="protein sequence ID" value="MDC7693385.1"/>
    <property type="molecule type" value="Genomic_DNA"/>
</dbReference>
<reference evidence="1 2" key="1">
    <citation type="submission" date="2023-01" db="EMBL/GenBank/DDBJ databases">
        <title>Novel species of the genus Asticcacaulis isolated from rivers.</title>
        <authorList>
            <person name="Lu H."/>
        </authorList>
    </citation>
    <scope>NUCLEOTIDE SEQUENCE [LARGE SCALE GENOMIC DNA]</scope>
    <source>
        <strain evidence="1 2">DXS10W</strain>
    </source>
</reference>
<evidence type="ECO:0000313" key="1">
    <source>
        <dbReference type="EMBL" id="MDC7693385.1"/>
    </source>
</evidence>
<proteinExistence type="predicted"/>
<accession>A0ABT5IC21</accession>
<sequence length="172" mass="18794">MSELVTCAGKVVALAPLVAIGPVWRNGLYEDTHLAFPVHIQGLPQTLWFQSEDGSDEERAALRDAHAQLVAAWRRYHLKDGVSPGLFDLSHLLISLQAISAVSPIYTKTVTVGGWGSVSRHQPIYDIHVSGLSEPIRRSASVAVPLDVLTAERDALLEAWADWVDPLTRQAV</sequence>
<protein>
    <submittedName>
        <fullName evidence="1">Uncharacterized protein</fullName>
    </submittedName>
</protein>